<feature type="region of interest" description="Disordered" evidence="1">
    <location>
        <begin position="1"/>
        <end position="64"/>
    </location>
</feature>
<feature type="compositionally biased region" description="Low complexity" evidence="1">
    <location>
        <begin position="11"/>
        <end position="27"/>
    </location>
</feature>
<dbReference type="InParanoid" id="C5L0R2"/>
<feature type="region of interest" description="Disordered" evidence="1">
    <location>
        <begin position="106"/>
        <end position="185"/>
    </location>
</feature>
<dbReference type="OrthoDB" id="10581802at2759"/>
<evidence type="ECO:0000313" key="3">
    <source>
        <dbReference type="Proteomes" id="UP000007800"/>
    </source>
</evidence>
<sequence length="185" mass="19820">MPPARRVPGKSSNSNSRSQGSNSANSSAFGGEPGQGNDDGIANTSAAAPSEQVPQEPPLGAGFGALQAFLQDHELEEADLWFLEDNDLPDLILRVQLRRYRTTRVPPPIAMFGQPDDTGNAPEKMDDGYSKSEAASSTMGALVKDEESYKKELRKGESTRQIEGQNSEGPSGDGMHHRTRGPGDH</sequence>
<feature type="compositionally biased region" description="Basic and acidic residues" evidence="1">
    <location>
        <begin position="143"/>
        <end position="160"/>
    </location>
</feature>
<protein>
    <submittedName>
        <fullName evidence="2">Uncharacterized protein</fullName>
    </submittedName>
</protein>
<proteinExistence type="predicted"/>
<reference evidence="2 3" key="1">
    <citation type="submission" date="2008-07" db="EMBL/GenBank/DDBJ databases">
        <authorList>
            <person name="El-Sayed N."/>
            <person name="Caler E."/>
            <person name="Inman J."/>
            <person name="Amedeo P."/>
            <person name="Hass B."/>
            <person name="Wortman J."/>
        </authorList>
    </citation>
    <scope>NUCLEOTIDE SEQUENCE [LARGE SCALE GENOMIC DNA]</scope>
    <source>
        <strain evidence="3">ATCC 50983 / TXsc</strain>
    </source>
</reference>
<accession>C5L0R2</accession>
<dbReference type="RefSeq" id="XP_002777919.1">
    <property type="nucleotide sequence ID" value="XM_002777873.1"/>
</dbReference>
<evidence type="ECO:0000256" key="1">
    <source>
        <dbReference type="SAM" id="MobiDB-lite"/>
    </source>
</evidence>
<evidence type="ECO:0000313" key="2">
    <source>
        <dbReference type="EMBL" id="EER09714.1"/>
    </source>
</evidence>
<dbReference type="AlphaFoldDB" id="C5L0R2"/>
<dbReference type="GeneID" id="9087237"/>
<dbReference type="Proteomes" id="UP000007800">
    <property type="component" value="Unassembled WGS sequence"/>
</dbReference>
<gene>
    <name evidence="2" type="ORF">Pmar_PMAR022151</name>
</gene>
<keyword evidence="3" id="KW-1185">Reference proteome</keyword>
<organism evidence="3">
    <name type="scientific">Perkinsus marinus (strain ATCC 50983 / TXsc)</name>
    <dbReference type="NCBI Taxonomy" id="423536"/>
    <lineage>
        <taxon>Eukaryota</taxon>
        <taxon>Sar</taxon>
        <taxon>Alveolata</taxon>
        <taxon>Perkinsozoa</taxon>
        <taxon>Perkinsea</taxon>
        <taxon>Perkinsida</taxon>
        <taxon>Perkinsidae</taxon>
        <taxon>Perkinsus</taxon>
    </lineage>
</organism>
<name>C5L0R2_PERM5</name>
<dbReference type="EMBL" id="GG678123">
    <property type="protein sequence ID" value="EER09714.1"/>
    <property type="molecule type" value="Genomic_DNA"/>
</dbReference>